<sequence>RYSPYSALSPSNFRNEIHGKSILISGGGSGIGIFVASAFASAGASSITLVGRTEARLLETANSLQSQYPAIKISYSIIDITSKESVASLFGKLAENETFDVLINNAGYLASPANFVDVDLDDFWTSFTTNVLGTAVLTQAFLRHRRSVKLRERSSTSPQQSQLDRPAAVITINTMGAYAILVPKVAAYGASKAAAARMMELLPADVSAAEARFFSVHPGAVRTEMYDKAGMDGQFQVTDGRLTGDFVVWLATEQAAFLNGRFVWVNWDVDELIRLKEEIVKKGLLMTAIKE</sequence>
<keyword evidence="3" id="KW-1133">Transmembrane helix</keyword>
<protein>
    <submittedName>
        <fullName evidence="4">NAD(P)-binding protein</fullName>
    </submittedName>
</protein>
<comment type="similarity">
    <text evidence="1">Belongs to the short-chain dehydrogenases/reductases (SDR) family.</text>
</comment>
<gene>
    <name evidence="4" type="ORF">K505DRAFT_201280</name>
</gene>
<dbReference type="PANTHER" id="PTHR42901:SF1">
    <property type="entry name" value="ALCOHOL DEHYDROGENASE"/>
    <property type="match status" value="1"/>
</dbReference>
<evidence type="ECO:0000313" key="4">
    <source>
        <dbReference type="EMBL" id="KAF2788383.1"/>
    </source>
</evidence>
<keyword evidence="3" id="KW-0472">Membrane</keyword>
<dbReference type="OrthoDB" id="1933717at2759"/>
<dbReference type="InterPro" id="IPR036291">
    <property type="entry name" value="NAD(P)-bd_dom_sf"/>
</dbReference>
<dbReference type="GO" id="GO:0016491">
    <property type="term" value="F:oxidoreductase activity"/>
    <property type="evidence" value="ECO:0007669"/>
    <property type="project" value="UniProtKB-KW"/>
</dbReference>
<dbReference type="CDD" id="cd05233">
    <property type="entry name" value="SDR_c"/>
    <property type="match status" value="1"/>
</dbReference>
<reference evidence="4" key="1">
    <citation type="journal article" date="2020" name="Stud. Mycol.">
        <title>101 Dothideomycetes genomes: a test case for predicting lifestyles and emergence of pathogens.</title>
        <authorList>
            <person name="Haridas S."/>
            <person name="Albert R."/>
            <person name="Binder M."/>
            <person name="Bloem J."/>
            <person name="Labutti K."/>
            <person name="Salamov A."/>
            <person name="Andreopoulos B."/>
            <person name="Baker S."/>
            <person name="Barry K."/>
            <person name="Bills G."/>
            <person name="Bluhm B."/>
            <person name="Cannon C."/>
            <person name="Castanera R."/>
            <person name="Culley D."/>
            <person name="Daum C."/>
            <person name="Ezra D."/>
            <person name="Gonzalez J."/>
            <person name="Henrissat B."/>
            <person name="Kuo A."/>
            <person name="Liang C."/>
            <person name="Lipzen A."/>
            <person name="Lutzoni F."/>
            <person name="Magnuson J."/>
            <person name="Mondo S."/>
            <person name="Nolan M."/>
            <person name="Ohm R."/>
            <person name="Pangilinan J."/>
            <person name="Park H.-J."/>
            <person name="Ramirez L."/>
            <person name="Alfaro M."/>
            <person name="Sun H."/>
            <person name="Tritt A."/>
            <person name="Yoshinaga Y."/>
            <person name="Zwiers L.-H."/>
            <person name="Turgeon B."/>
            <person name="Goodwin S."/>
            <person name="Spatafora J."/>
            <person name="Crous P."/>
            <person name="Grigoriev I."/>
        </authorList>
    </citation>
    <scope>NUCLEOTIDE SEQUENCE</scope>
    <source>
        <strain evidence="4">CBS 109.77</strain>
    </source>
</reference>
<accession>A0A6A6WWT7</accession>
<evidence type="ECO:0000256" key="2">
    <source>
        <dbReference type="ARBA" id="ARBA00023002"/>
    </source>
</evidence>
<dbReference type="PANTHER" id="PTHR42901">
    <property type="entry name" value="ALCOHOL DEHYDROGENASE"/>
    <property type="match status" value="1"/>
</dbReference>
<feature type="non-terminal residue" evidence="4">
    <location>
        <position position="1"/>
    </location>
</feature>
<dbReference type="Gene3D" id="3.40.50.720">
    <property type="entry name" value="NAD(P)-binding Rossmann-like Domain"/>
    <property type="match status" value="1"/>
</dbReference>
<proteinExistence type="inferred from homology"/>
<dbReference type="PRINTS" id="PR00081">
    <property type="entry name" value="GDHRDH"/>
</dbReference>
<keyword evidence="3" id="KW-0812">Transmembrane</keyword>
<evidence type="ECO:0000313" key="5">
    <source>
        <dbReference type="Proteomes" id="UP000799757"/>
    </source>
</evidence>
<dbReference type="InterPro" id="IPR002347">
    <property type="entry name" value="SDR_fam"/>
</dbReference>
<dbReference type="Proteomes" id="UP000799757">
    <property type="component" value="Unassembled WGS sequence"/>
</dbReference>
<name>A0A6A6WWT7_9PLEO</name>
<organism evidence="4 5">
    <name type="scientific">Melanomma pulvis-pyrius CBS 109.77</name>
    <dbReference type="NCBI Taxonomy" id="1314802"/>
    <lineage>
        <taxon>Eukaryota</taxon>
        <taxon>Fungi</taxon>
        <taxon>Dikarya</taxon>
        <taxon>Ascomycota</taxon>
        <taxon>Pezizomycotina</taxon>
        <taxon>Dothideomycetes</taxon>
        <taxon>Pleosporomycetidae</taxon>
        <taxon>Pleosporales</taxon>
        <taxon>Melanommataceae</taxon>
        <taxon>Melanomma</taxon>
    </lineage>
</organism>
<dbReference type="Pfam" id="PF00106">
    <property type="entry name" value="adh_short"/>
    <property type="match status" value="1"/>
</dbReference>
<dbReference type="EMBL" id="MU002221">
    <property type="protein sequence ID" value="KAF2788383.1"/>
    <property type="molecule type" value="Genomic_DNA"/>
</dbReference>
<evidence type="ECO:0000256" key="1">
    <source>
        <dbReference type="ARBA" id="ARBA00006484"/>
    </source>
</evidence>
<feature type="transmembrane region" description="Helical" evidence="3">
    <location>
        <begin position="21"/>
        <end position="42"/>
    </location>
</feature>
<evidence type="ECO:0000256" key="3">
    <source>
        <dbReference type="SAM" id="Phobius"/>
    </source>
</evidence>
<keyword evidence="2" id="KW-0560">Oxidoreductase</keyword>
<dbReference type="SUPFAM" id="SSF51735">
    <property type="entry name" value="NAD(P)-binding Rossmann-fold domains"/>
    <property type="match status" value="1"/>
</dbReference>
<feature type="non-terminal residue" evidence="4">
    <location>
        <position position="291"/>
    </location>
</feature>
<dbReference type="AlphaFoldDB" id="A0A6A6WWT7"/>
<keyword evidence="5" id="KW-1185">Reference proteome</keyword>